<protein>
    <submittedName>
        <fullName evidence="8">Outer membrane scaffolding protein for murein synthesis, MipA/OmpV family</fullName>
    </submittedName>
</protein>
<dbReference type="EMBL" id="FZQA01000003">
    <property type="protein sequence ID" value="SNT73283.1"/>
    <property type="molecule type" value="Genomic_DNA"/>
</dbReference>
<keyword evidence="3 7" id="KW-0732">Signal</keyword>
<name>A0A239PTB4_9PROT</name>
<evidence type="ECO:0000256" key="2">
    <source>
        <dbReference type="ARBA" id="ARBA00005722"/>
    </source>
</evidence>
<evidence type="ECO:0000256" key="5">
    <source>
        <dbReference type="ARBA" id="ARBA00023237"/>
    </source>
</evidence>
<dbReference type="PANTHER" id="PTHR38776">
    <property type="entry name" value="MLTA-INTERACTING PROTEIN-RELATED"/>
    <property type="match status" value="1"/>
</dbReference>
<dbReference type="AlphaFoldDB" id="A0A239PTB4"/>
<sequence>MRLSSAGLAAGALLASCLSAPALAQQHIDEPRLDPFFGKKYERPKEYEKDDEEPTDDARSDEDQRWRPLRGFVGILTFLTPETTNLSIGVGPELKPDYFGSDDYEVVPDPAAFVKFRNFVFLDDDGADIALFGFSNFRAGPTLRIVGDREEEDNPALAGLGDVGMTFEFGGFAAATFQNRYSFRFKVRHGLKTGHRGTIVDATLTALLFRFGDVSTSVTAQTAWIGNRYADAYFTVTPEQSAASGLPEYDAKAGFRDIGGSVNGYINIGKHWSINPYVSYRYIFDDVADTPIIALEGDRHQWTTGFHVMREFSFDIR</sequence>
<dbReference type="Pfam" id="PF06629">
    <property type="entry name" value="MipA"/>
    <property type="match status" value="1"/>
</dbReference>
<keyword evidence="5" id="KW-0998">Cell outer membrane</keyword>
<comment type="similarity">
    <text evidence="2">Belongs to the MipA/OmpV family.</text>
</comment>
<feature type="chain" id="PRO_5012150521" evidence="7">
    <location>
        <begin position="25"/>
        <end position="317"/>
    </location>
</feature>
<dbReference type="InterPro" id="IPR010583">
    <property type="entry name" value="MipA"/>
</dbReference>
<proteinExistence type="inferred from homology"/>
<feature type="region of interest" description="Disordered" evidence="6">
    <location>
        <begin position="42"/>
        <end position="63"/>
    </location>
</feature>
<dbReference type="RefSeq" id="WP_159462451.1">
    <property type="nucleotide sequence ID" value="NZ_FZQA01000003.1"/>
</dbReference>
<evidence type="ECO:0000313" key="9">
    <source>
        <dbReference type="Proteomes" id="UP000198346"/>
    </source>
</evidence>
<dbReference type="Proteomes" id="UP000198346">
    <property type="component" value="Unassembled WGS sequence"/>
</dbReference>
<dbReference type="PANTHER" id="PTHR38776:SF1">
    <property type="entry name" value="MLTA-INTERACTING PROTEIN-RELATED"/>
    <property type="match status" value="1"/>
</dbReference>
<evidence type="ECO:0000256" key="1">
    <source>
        <dbReference type="ARBA" id="ARBA00004442"/>
    </source>
</evidence>
<gene>
    <name evidence="8" type="ORF">SAMN06297382_1681</name>
</gene>
<evidence type="ECO:0000313" key="8">
    <source>
        <dbReference type="EMBL" id="SNT73283.1"/>
    </source>
</evidence>
<evidence type="ECO:0000256" key="4">
    <source>
        <dbReference type="ARBA" id="ARBA00023136"/>
    </source>
</evidence>
<dbReference type="GO" id="GO:0009279">
    <property type="term" value="C:cell outer membrane"/>
    <property type="evidence" value="ECO:0007669"/>
    <property type="project" value="UniProtKB-SubCell"/>
</dbReference>
<evidence type="ECO:0000256" key="7">
    <source>
        <dbReference type="SAM" id="SignalP"/>
    </source>
</evidence>
<evidence type="ECO:0000256" key="3">
    <source>
        <dbReference type="ARBA" id="ARBA00022729"/>
    </source>
</evidence>
<feature type="signal peptide" evidence="7">
    <location>
        <begin position="1"/>
        <end position="24"/>
    </location>
</feature>
<organism evidence="8 9">
    <name type="scientific">Amphiplicatus metriothermophilus</name>
    <dbReference type="NCBI Taxonomy" id="1519374"/>
    <lineage>
        <taxon>Bacteria</taxon>
        <taxon>Pseudomonadati</taxon>
        <taxon>Pseudomonadota</taxon>
        <taxon>Alphaproteobacteria</taxon>
        <taxon>Parvularculales</taxon>
        <taxon>Parvularculaceae</taxon>
        <taxon>Amphiplicatus</taxon>
    </lineage>
</organism>
<accession>A0A239PTB4</accession>
<comment type="subcellular location">
    <subcellularLocation>
        <location evidence="1">Cell outer membrane</location>
    </subcellularLocation>
</comment>
<evidence type="ECO:0000256" key="6">
    <source>
        <dbReference type="SAM" id="MobiDB-lite"/>
    </source>
</evidence>
<keyword evidence="9" id="KW-1185">Reference proteome</keyword>
<reference evidence="8 9" key="1">
    <citation type="submission" date="2017-07" db="EMBL/GenBank/DDBJ databases">
        <authorList>
            <person name="Sun Z.S."/>
            <person name="Albrecht U."/>
            <person name="Echele G."/>
            <person name="Lee C.C."/>
        </authorList>
    </citation>
    <scope>NUCLEOTIDE SEQUENCE [LARGE SCALE GENOMIC DNA]</scope>
    <source>
        <strain evidence="8 9">CGMCC 1.12710</strain>
    </source>
</reference>
<dbReference type="OrthoDB" id="5462484at2"/>
<keyword evidence="4" id="KW-0472">Membrane</keyword>
<dbReference type="PROSITE" id="PS51257">
    <property type="entry name" value="PROKAR_LIPOPROTEIN"/>
    <property type="match status" value="1"/>
</dbReference>